<name>A0A1J1I1J8_9DIPT</name>
<organism evidence="2 3">
    <name type="scientific">Clunio marinus</name>
    <dbReference type="NCBI Taxonomy" id="568069"/>
    <lineage>
        <taxon>Eukaryota</taxon>
        <taxon>Metazoa</taxon>
        <taxon>Ecdysozoa</taxon>
        <taxon>Arthropoda</taxon>
        <taxon>Hexapoda</taxon>
        <taxon>Insecta</taxon>
        <taxon>Pterygota</taxon>
        <taxon>Neoptera</taxon>
        <taxon>Endopterygota</taxon>
        <taxon>Diptera</taxon>
        <taxon>Nematocera</taxon>
        <taxon>Chironomoidea</taxon>
        <taxon>Chironomidae</taxon>
        <taxon>Clunio</taxon>
    </lineage>
</organism>
<accession>A0A1J1I1J8</accession>
<dbReference type="Proteomes" id="UP000183832">
    <property type="component" value="Unassembled WGS sequence"/>
</dbReference>
<feature type="region of interest" description="Disordered" evidence="1">
    <location>
        <begin position="152"/>
        <end position="181"/>
    </location>
</feature>
<dbReference type="EMBL" id="CVRI01000037">
    <property type="protein sequence ID" value="CRK93460.1"/>
    <property type="molecule type" value="Genomic_DNA"/>
</dbReference>
<evidence type="ECO:0000313" key="3">
    <source>
        <dbReference type="Proteomes" id="UP000183832"/>
    </source>
</evidence>
<reference evidence="2 3" key="1">
    <citation type="submission" date="2015-04" db="EMBL/GenBank/DDBJ databases">
        <authorList>
            <person name="Syromyatnikov M.Y."/>
            <person name="Popov V.N."/>
        </authorList>
    </citation>
    <scope>NUCLEOTIDE SEQUENCE [LARGE SCALE GENOMIC DNA]</scope>
</reference>
<sequence length="271" mass="31826">MFFFKHCEIRADYWVIWNVSFHYANNCNRSRIGKVKKKGPGSSLMQDLNFLSLKEFYNSIPDYSDINHLPEKEFYRELNNLKKKQQELTLCKKKDVKCKSGKSNSRLSNPLDYSIGHDVEVKRHLNERISFADDGNSISSWQMDFGSISCRKRENRNQSRLSSATSRPRTSRAESRCQKLQPSRLSNIQDDYDMLNCLKSFRSKSISPTRSQINDAKYQKAFDHDNKFYSDVTQDKFQSVEHATKRDPIKDIPITSRIPLFKEVMEDQKHK</sequence>
<evidence type="ECO:0000256" key="1">
    <source>
        <dbReference type="SAM" id="MobiDB-lite"/>
    </source>
</evidence>
<evidence type="ECO:0000313" key="2">
    <source>
        <dbReference type="EMBL" id="CRK93460.1"/>
    </source>
</evidence>
<gene>
    <name evidence="2" type="ORF">CLUMA_CG006996</name>
</gene>
<keyword evidence="3" id="KW-1185">Reference proteome</keyword>
<proteinExistence type="predicted"/>
<protein>
    <submittedName>
        <fullName evidence="2">CLUMA_CG006996, isoform A</fullName>
    </submittedName>
</protein>
<dbReference type="OrthoDB" id="2150121at2759"/>
<dbReference type="STRING" id="568069.A0A1J1I1J8"/>
<feature type="compositionally biased region" description="Low complexity" evidence="1">
    <location>
        <begin position="159"/>
        <end position="168"/>
    </location>
</feature>
<dbReference type="AlphaFoldDB" id="A0A1J1I1J8"/>